<proteinExistence type="predicted"/>
<geneLocation type="plasmid" evidence="2 4">
    <name>unnamed3</name>
</geneLocation>
<evidence type="ECO:0000313" key="4">
    <source>
        <dbReference type="Proteomes" id="UP001431572"/>
    </source>
</evidence>
<evidence type="ECO:0000313" key="3">
    <source>
        <dbReference type="Proteomes" id="UP000521676"/>
    </source>
</evidence>
<evidence type="ECO:0000313" key="2">
    <source>
        <dbReference type="EMBL" id="WJW70424.1"/>
    </source>
</evidence>
<dbReference type="EMBL" id="JACATZ010000004">
    <property type="protein sequence ID" value="NWJ49114.1"/>
    <property type="molecule type" value="Genomic_DNA"/>
</dbReference>
<dbReference type="Proteomes" id="UP000521676">
    <property type="component" value="Unassembled WGS sequence"/>
</dbReference>
<reference evidence="2" key="2">
    <citation type="journal article" date="2024" name="Nature">
        <title>Anoxygenic phototroph of the Chloroflexota uses a type I reaction centre.</title>
        <authorList>
            <person name="Tsuji J.M."/>
            <person name="Shaw N.A."/>
            <person name="Nagashima S."/>
            <person name="Venkiteswaran J.J."/>
            <person name="Schiff S.L."/>
            <person name="Watanabe T."/>
            <person name="Fukui M."/>
            <person name="Hanada S."/>
            <person name="Tank M."/>
            <person name="Neufeld J.D."/>
        </authorList>
    </citation>
    <scope>NUCLEOTIDE SEQUENCE</scope>
    <source>
        <strain evidence="2">L227-S17</strain>
        <plasmid evidence="2 4">unnamed3</plasmid>
    </source>
</reference>
<sequence length="99" mass="11669">MPISKRRYGGATKMIGVMLKKKFDTIGAAIYAGQHRYNTKMNRHHKMRIAVRCVEGQWEVDPVPSFMYFEEGHMGWRIVSHNDGEEWHQDTEYIKRLEG</sequence>
<dbReference type="Proteomes" id="UP001431572">
    <property type="component" value="Plasmid unnamed3"/>
</dbReference>
<dbReference type="RefSeq" id="WP_341472292.1">
    <property type="nucleotide sequence ID" value="NZ_CP128403.1"/>
</dbReference>
<organism evidence="1 3">
    <name type="scientific">Candidatus Chlorohelix allophototropha</name>
    <dbReference type="NCBI Taxonomy" id="3003348"/>
    <lineage>
        <taxon>Bacteria</taxon>
        <taxon>Bacillati</taxon>
        <taxon>Chloroflexota</taxon>
        <taxon>Chloroflexia</taxon>
        <taxon>Candidatus Chloroheliales</taxon>
        <taxon>Candidatus Chloroheliaceae</taxon>
        <taxon>Candidatus Chlorohelix</taxon>
    </lineage>
</organism>
<gene>
    <name evidence="1" type="ORF">HXX08_24925</name>
    <name evidence="2" type="ORF">OZ401_005108</name>
</gene>
<reference evidence="1 3" key="1">
    <citation type="submission" date="2020-06" db="EMBL/GenBank/DDBJ databases">
        <title>Anoxygenic phototrophic Chloroflexota member uses a Type I reaction center.</title>
        <authorList>
            <person name="Tsuji J.M."/>
            <person name="Shaw N.A."/>
            <person name="Nagashima S."/>
            <person name="Venkiteswaran J."/>
            <person name="Schiff S.L."/>
            <person name="Hanada S."/>
            <person name="Tank M."/>
            <person name="Neufeld J.D."/>
        </authorList>
    </citation>
    <scope>NUCLEOTIDE SEQUENCE [LARGE SCALE GENOMIC DNA]</scope>
    <source>
        <strain evidence="1">L227-S17</strain>
    </source>
</reference>
<keyword evidence="2" id="KW-0614">Plasmid</keyword>
<evidence type="ECO:0000313" key="1">
    <source>
        <dbReference type="EMBL" id="NWJ49114.1"/>
    </source>
</evidence>
<dbReference type="EMBL" id="CP128403">
    <property type="protein sequence ID" value="WJW70424.1"/>
    <property type="molecule type" value="Genomic_DNA"/>
</dbReference>
<accession>A0A8T7MAM8</accession>
<dbReference type="AlphaFoldDB" id="A0A8T7MAM8"/>
<name>A0A8T7MAM8_9CHLR</name>
<keyword evidence="4" id="KW-1185">Reference proteome</keyword>
<protein>
    <submittedName>
        <fullName evidence="1">Uncharacterized protein</fullName>
    </submittedName>
</protein>